<evidence type="ECO:0008006" key="3">
    <source>
        <dbReference type="Google" id="ProtNLM"/>
    </source>
</evidence>
<name>A0A4S9U6B0_AURPU</name>
<dbReference type="Proteomes" id="UP000310121">
    <property type="component" value="Unassembled WGS sequence"/>
</dbReference>
<evidence type="ECO:0000313" key="2">
    <source>
        <dbReference type="Proteomes" id="UP000310121"/>
    </source>
</evidence>
<organism evidence="1 2">
    <name type="scientific">Aureobasidium pullulans</name>
    <name type="common">Black yeast</name>
    <name type="synonym">Pullularia pullulans</name>
    <dbReference type="NCBI Taxonomy" id="5580"/>
    <lineage>
        <taxon>Eukaryota</taxon>
        <taxon>Fungi</taxon>
        <taxon>Dikarya</taxon>
        <taxon>Ascomycota</taxon>
        <taxon>Pezizomycotina</taxon>
        <taxon>Dothideomycetes</taxon>
        <taxon>Dothideomycetidae</taxon>
        <taxon>Dothideales</taxon>
        <taxon>Saccotheciaceae</taxon>
        <taxon>Aureobasidium</taxon>
    </lineage>
</organism>
<protein>
    <recommendedName>
        <fullName evidence="3">Elongation factor methyltransferase 6</fullName>
    </recommendedName>
</protein>
<dbReference type="AlphaFoldDB" id="A0A4S9U6B0"/>
<dbReference type="Pfam" id="PF10294">
    <property type="entry name" value="Methyltransf_16"/>
    <property type="match status" value="1"/>
</dbReference>
<dbReference type="PANTHER" id="PTHR14614">
    <property type="entry name" value="HEPATOCELLULAR CARCINOMA-ASSOCIATED ANTIGEN"/>
    <property type="match status" value="1"/>
</dbReference>
<sequence length="249" mass="28349">MSLSDDERNGVFGIGEELVPVRELKQAGVMELDFDGLLSTPLRLEEDLKKGCGGMLWPAGMVMGKYLMRQDRNTFKDKSIVELGAGGGLVGLAVALKFQPDQPLQITDQIPMFALMERNIALNDLQDRVKPSIYDWGEAVPEGIPQHPDIILAAECVYFEPAFPLLQQTMKDLIGPNTVCYFCFKKRRRADMNFVKVMKKMFVVEPIEDDPDKPKWSRENLHFFKVTLKKKNRELKTDIMPLVNMKNPE</sequence>
<evidence type="ECO:0000313" key="1">
    <source>
        <dbReference type="EMBL" id="THZ33612.1"/>
    </source>
</evidence>
<dbReference type="InterPro" id="IPR019410">
    <property type="entry name" value="Methyltransf_16"/>
</dbReference>
<feature type="non-terminal residue" evidence="1">
    <location>
        <position position="249"/>
    </location>
</feature>
<dbReference type="EMBL" id="QZBN01001098">
    <property type="protein sequence ID" value="THZ33612.1"/>
    <property type="molecule type" value="Genomic_DNA"/>
</dbReference>
<reference evidence="1 2" key="1">
    <citation type="submission" date="2018-10" db="EMBL/GenBank/DDBJ databases">
        <title>Fifty Aureobasidium pullulans genomes reveal a recombining polyextremotolerant generalist.</title>
        <authorList>
            <person name="Gostincar C."/>
            <person name="Turk M."/>
            <person name="Zajc J."/>
            <person name="Gunde-Cimerman N."/>
        </authorList>
    </citation>
    <scope>NUCLEOTIDE SEQUENCE [LARGE SCALE GENOMIC DNA]</scope>
    <source>
        <strain evidence="1 2">EXF-3844</strain>
    </source>
</reference>
<dbReference type="Gene3D" id="3.40.50.150">
    <property type="entry name" value="Vaccinia Virus protein VP39"/>
    <property type="match status" value="1"/>
</dbReference>
<gene>
    <name evidence="1" type="ORF">D6C90_08225</name>
</gene>
<dbReference type="HAMAP" id="MF_03198">
    <property type="entry name" value="Methyltr_EFM6"/>
    <property type="match status" value="1"/>
</dbReference>
<accession>A0A4S9U6B0</accession>
<dbReference type="GO" id="GO:0008757">
    <property type="term" value="F:S-adenosylmethionine-dependent methyltransferase activity"/>
    <property type="evidence" value="ECO:0007669"/>
    <property type="project" value="UniProtKB-ARBA"/>
</dbReference>
<dbReference type="InterPro" id="IPR029063">
    <property type="entry name" value="SAM-dependent_MTases_sf"/>
</dbReference>
<dbReference type="InterPro" id="IPR033684">
    <property type="entry name" value="EFM6"/>
</dbReference>
<comment type="caution">
    <text evidence="1">The sequence shown here is derived from an EMBL/GenBank/DDBJ whole genome shotgun (WGS) entry which is preliminary data.</text>
</comment>
<dbReference type="PANTHER" id="PTHR14614:SF152">
    <property type="entry name" value="PROTEIN-LYSINE N-METHYLTRANSFERASE EFM6"/>
    <property type="match status" value="1"/>
</dbReference>
<dbReference type="SUPFAM" id="SSF53335">
    <property type="entry name" value="S-adenosyl-L-methionine-dependent methyltransferases"/>
    <property type="match status" value="1"/>
</dbReference>
<proteinExistence type="inferred from homology"/>
<dbReference type="GO" id="GO:0005829">
    <property type="term" value="C:cytosol"/>
    <property type="evidence" value="ECO:0007669"/>
    <property type="project" value="TreeGrafter"/>
</dbReference>